<evidence type="ECO:0000256" key="1">
    <source>
        <dbReference type="ARBA" id="ARBA00022679"/>
    </source>
</evidence>
<gene>
    <name evidence="6" type="ORF">GCM10010121_001670</name>
</gene>
<feature type="domain" description="Signal transduction histidine kinase osmosensitive K+ channel sensor N-terminal" evidence="5">
    <location>
        <begin position="36"/>
        <end position="119"/>
    </location>
</feature>
<proteinExistence type="predicted"/>
<feature type="region of interest" description="Disordered" evidence="4">
    <location>
        <begin position="162"/>
        <end position="193"/>
    </location>
</feature>
<evidence type="ECO:0000256" key="2">
    <source>
        <dbReference type="ARBA" id="ARBA00022777"/>
    </source>
</evidence>
<feature type="region of interest" description="Disordered" evidence="4">
    <location>
        <begin position="1"/>
        <end position="30"/>
    </location>
</feature>
<dbReference type="Proteomes" id="UP000657574">
    <property type="component" value="Unassembled WGS sequence"/>
</dbReference>
<dbReference type="InterPro" id="IPR003852">
    <property type="entry name" value="Sig_transdc_His_kinase_KdpD_N"/>
</dbReference>
<keyword evidence="2" id="KW-0418">Kinase</keyword>
<dbReference type="PANTHER" id="PTHR45569">
    <property type="entry name" value="SENSOR PROTEIN KDPD"/>
    <property type="match status" value="1"/>
</dbReference>
<dbReference type="InterPro" id="IPR052023">
    <property type="entry name" value="Histidine_kinase_KdpD"/>
</dbReference>
<evidence type="ECO:0000313" key="6">
    <source>
        <dbReference type="EMBL" id="GGI95008.1"/>
    </source>
</evidence>
<dbReference type="GO" id="GO:0005886">
    <property type="term" value="C:plasma membrane"/>
    <property type="evidence" value="ECO:0007669"/>
    <property type="project" value="TreeGrafter"/>
</dbReference>
<accession>A0A917NEE5</accession>
<reference evidence="6" key="1">
    <citation type="journal article" date="2014" name="Int. J. Syst. Evol. Microbiol.">
        <title>Complete genome sequence of Corynebacterium casei LMG S-19264T (=DSM 44701T), isolated from a smear-ripened cheese.</title>
        <authorList>
            <consortium name="US DOE Joint Genome Institute (JGI-PGF)"/>
            <person name="Walter F."/>
            <person name="Albersmeier A."/>
            <person name="Kalinowski J."/>
            <person name="Ruckert C."/>
        </authorList>
    </citation>
    <scope>NUCLEOTIDE SEQUENCE</scope>
    <source>
        <strain evidence="6">JCM 3086</strain>
    </source>
</reference>
<keyword evidence="1" id="KW-0808">Transferase</keyword>
<dbReference type="PANTHER" id="PTHR45569:SF1">
    <property type="entry name" value="SENSOR PROTEIN KDPD"/>
    <property type="match status" value="1"/>
</dbReference>
<reference evidence="6" key="2">
    <citation type="submission" date="2020-09" db="EMBL/GenBank/DDBJ databases">
        <authorList>
            <person name="Sun Q."/>
            <person name="Ohkuma M."/>
        </authorList>
    </citation>
    <scope>NUCLEOTIDE SEQUENCE</scope>
    <source>
        <strain evidence="6">JCM 3086</strain>
    </source>
</reference>
<dbReference type="Gene3D" id="3.40.50.300">
    <property type="entry name" value="P-loop containing nucleotide triphosphate hydrolases"/>
    <property type="match status" value="1"/>
</dbReference>
<evidence type="ECO:0000313" key="7">
    <source>
        <dbReference type="Proteomes" id="UP000657574"/>
    </source>
</evidence>
<dbReference type="EMBL" id="BMQA01000001">
    <property type="protein sequence ID" value="GGI95008.1"/>
    <property type="molecule type" value="Genomic_DNA"/>
</dbReference>
<comment type="caution">
    <text evidence="6">The sequence shown here is derived from an EMBL/GenBank/DDBJ whole genome shotgun (WGS) entry which is preliminary data.</text>
</comment>
<evidence type="ECO:0000259" key="5">
    <source>
        <dbReference type="Pfam" id="PF02702"/>
    </source>
</evidence>
<keyword evidence="7" id="KW-1185">Reference proteome</keyword>
<feature type="compositionally biased region" description="Polar residues" evidence="4">
    <location>
        <begin position="183"/>
        <end position="193"/>
    </location>
</feature>
<evidence type="ECO:0000256" key="3">
    <source>
        <dbReference type="ARBA" id="ARBA00023012"/>
    </source>
</evidence>
<keyword evidence="3" id="KW-0902">Two-component regulatory system</keyword>
<dbReference type="AlphaFoldDB" id="A0A917NEE5"/>
<organism evidence="6 7">
    <name type="scientific">Streptomyces brasiliensis</name>
    <dbReference type="NCBI Taxonomy" id="1954"/>
    <lineage>
        <taxon>Bacteria</taxon>
        <taxon>Bacillati</taxon>
        <taxon>Actinomycetota</taxon>
        <taxon>Actinomycetes</taxon>
        <taxon>Kitasatosporales</taxon>
        <taxon>Streptomycetaceae</taxon>
        <taxon>Streptomyces</taxon>
    </lineage>
</organism>
<dbReference type="InterPro" id="IPR027417">
    <property type="entry name" value="P-loop_NTPase"/>
</dbReference>
<name>A0A917NEE5_9ACTN</name>
<evidence type="ECO:0000256" key="4">
    <source>
        <dbReference type="SAM" id="MobiDB-lite"/>
    </source>
</evidence>
<sequence length="208" mass="21754">MSADSPQRAAPSGDHMSHLAEASTPQRGSDVPVAAAGRFRVHLGMASRVGKTCAMLDEAARRAARGCDVVAGSVETHGRPATPAKLGGLAVVPPKAIVHRQAARFAEMDLGAILARRPEPVWQGILELLDAEFSLIGTLHTRHVEGLADVVEAITGDRGIARPTISAAGGPHPGQAWPEGSAAPTSASDQGESAATIWWQDGRWKKCR</sequence>
<protein>
    <recommendedName>
        <fullName evidence="5">Signal transduction histidine kinase osmosensitive K+ channel sensor N-terminal domain-containing protein</fullName>
    </recommendedName>
</protein>
<dbReference type="GO" id="GO:0000155">
    <property type="term" value="F:phosphorelay sensor kinase activity"/>
    <property type="evidence" value="ECO:0007669"/>
    <property type="project" value="InterPro"/>
</dbReference>
<dbReference type="Pfam" id="PF02702">
    <property type="entry name" value="KdpD"/>
    <property type="match status" value="1"/>
</dbReference>